<dbReference type="Proteomes" id="UP000294820">
    <property type="component" value="Chromosome 1"/>
</dbReference>
<dbReference type="RefSeq" id="WP_232046517.1">
    <property type="nucleotide sequence ID" value="NZ_LT615367.1"/>
</dbReference>
<name>A0A375AE29_9GAMM</name>
<evidence type="ECO:0000256" key="1">
    <source>
        <dbReference type="SAM" id="Phobius"/>
    </source>
</evidence>
<keyword evidence="1" id="KW-0812">Transmembrane</keyword>
<protein>
    <submittedName>
        <fullName evidence="2">Probable membrane protein YPO1016</fullName>
    </submittedName>
</protein>
<keyword evidence="3" id="KW-1185">Reference proteome</keyword>
<dbReference type="EMBL" id="LT615367">
    <property type="protein sequence ID" value="SLM64166.1"/>
    <property type="molecule type" value="Genomic_DNA"/>
</dbReference>
<proteinExistence type="predicted"/>
<feature type="transmembrane region" description="Helical" evidence="1">
    <location>
        <begin position="36"/>
        <end position="54"/>
    </location>
</feature>
<dbReference type="AlphaFoldDB" id="A0A375AE29"/>
<organism evidence="2 3">
    <name type="scientific">Dickeya aquatica</name>
    <dbReference type="NCBI Taxonomy" id="1401087"/>
    <lineage>
        <taxon>Bacteria</taxon>
        <taxon>Pseudomonadati</taxon>
        <taxon>Pseudomonadota</taxon>
        <taxon>Gammaproteobacteria</taxon>
        <taxon>Enterobacterales</taxon>
        <taxon>Pectobacteriaceae</taxon>
        <taxon>Dickeya</taxon>
    </lineage>
</organism>
<keyword evidence="1" id="KW-1133">Transmembrane helix</keyword>
<gene>
    <name evidence="2" type="ORF">DAQ1742_03355</name>
</gene>
<accession>A0A375AE29</accession>
<dbReference type="KEGG" id="daq:DAQ1742_03355"/>
<dbReference type="Pfam" id="PF10713">
    <property type="entry name" value="DUF2509"/>
    <property type="match status" value="1"/>
</dbReference>
<dbReference type="InterPro" id="IPR019652">
    <property type="entry name" value="DUF2509"/>
</dbReference>
<reference evidence="2 3" key="1">
    <citation type="submission" date="2016-09" db="EMBL/GenBank/DDBJ databases">
        <authorList>
            <person name="Reverchon S."/>
            <person name="Nasser W."/>
            <person name="Leonard S."/>
            <person name="Brochier C."/>
            <person name="Duprey A."/>
        </authorList>
    </citation>
    <scope>NUCLEOTIDE SEQUENCE [LARGE SCALE GENOMIC DNA]</scope>
    <source>
        <strain evidence="2 3">174/2</strain>
    </source>
</reference>
<evidence type="ECO:0000313" key="3">
    <source>
        <dbReference type="Proteomes" id="UP000294820"/>
    </source>
</evidence>
<evidence type="ECO:0000313" key="2">
    <source>
        <dbReference type="EMBL" id="SLM64166.1"/>
    </source>
</evidence>
<keyword evidence="1" id="KW-0472">Membrane</keyword>
<sequence length="188" mass="20665">MPDSDITHQPITHEGGINKKSKAEQRFSIQSEQGSILAIVMLVMVVGLLLLSGLQRQLDSQLKLGIDEQRFWQAFNLAMSSLNWGMSLRWPPDNEWQCQSMAARALSACLHIPKSQPVADDNRLAASGNSRMGLLRGEGRLDGSAEPLVVYHRVAVQIQHSAVQIQPLVGGWLDVCPESEESVCAPAR</sequence>